<evidence type="ECO:0000313" key="4">
    <source>
        <dbReference type="EMBL" id="KAH9288735.1"/>
    </source>
</evidence>
<dbReference type="InterPro" id="IPR032795">
    <property type="entry name" value="DUF3741-assoc"/>
</dbReference>
<feature type="compositionally biased region" description="Basic and acidic residues" evidence="1">
    <location>
        <begin position="695"/>
        <end position="708"/>
    </location>
</feature>
<dbReference type="EMBL" id="JAHRHJ020003813">
    <property type="protein sequence ID" value="KAH9288735.1"/>
    <property type="molecule type" value="Genomic_DNA"/>
</dbReference>
<dbReference type="GO" id="GO:0051513">
    <property type="term" value="P:regulation of monopolar cell growth"/>
    <property type="evidence" value="ECO:0007669"/>
    <property type="project" value="InterPro"/>
</dbReference>
<feature type="compositionally biased region" description="Polar residues" evidence="1">
    <location>
        <begin position="768"/>
        <end position="786"/>
    </location>
</feature>
<feature type="compositionally biased region" description="Basic and acidic residues" evidence="1">
    <location>
        <begin position="788"/>
        <end position="798"/>
    </location>
</feature>
<feature type="compositionally biased region" description="Polar residues" evidence="1">
    <location>
        <begin position="421"/>
        <end position="431"/>
    </location>
</feature>
<reference evidence="4 5" key="1">
    <citation type="journal article" date="2021" name="Nat. Plants">
        <title>The Taxus genome provides insights into paclitaxel biosynthesis.</title>
        <authorList>
            <person name="Xiong X."/>
            <person name="Gou J."/>
            <person name="Liao Q."/>
            <person name="Li Y."/>
            <person name="Zhou Q."/>
            <person name="Bi G."/>
            <person name="Li C."/>
            <person name="Du R."/>
            <person name="Wang X."/>
            <person name="Sun T."/>
            <person name="Guo L."/>
            <person name="Liang H."/>
            <person name="Lu P."/>
            <person name="Wu Y."/>
            <person name="Zhang Z."/>
            <person name="Ro D.K."/>
            <person name="Shang Y."/>
            <person name="Huang S."/>
            <person name="Yan J."/>
        </authorList>
    </citation>
    <scope>NUCLEOTIDE SEQUENCE [LARGE SCALE GENOMIC DNA]</scope>
    <source>
        <strain evidence="4">Ta-2019</strain>
    </source>
</reference>
<name>A0AA38BQ91_TAXCH</name>
<feature type="compositionally biased region" description="Basic and acidic residues" evidence="1">
    <location>
        <begin position="452"/>
        <end position="466"/>
    </location>
</feature>
<feature type="compositionally biased region" description="Basic and acidic residues" evidence="1">
    <location>
        <begin position="407"/>
        <end position="419"/>
    </location>
</feature>
<feature type="region of interest" description="Disordered" evidence="1">
    <location>
        <begin position="808"/>
        <end position="827"/>
    </location>
</feature>
<evidence type="ECO:0000259" key="2">
    <source>
        <dbReference type="Pfam" id="PF14309"/>
    </source>
</evidence>
<feature type="compositionally biased region" description="Basic and acidic residues" evidence="1">
    <location>
        <begin position="374"/>
        <end position="383"/>
    </location>
</feature>
<dbReference type="InterPro" id="IPR025486">
    <property type="entry name" value="DUF4378"/>
</dbReference>
<organism evidence="4 5">
    <name type="scientific">Taxus chinensis</name>
    <name type="common">Chinese yew</name>
    <name type="synonym">Taxus wallichiana var. chinensis</name>
    <dbReference type="NCBI Taxonomy" id="29808"/>
    <lineage>
        <taxon>Eukaryota</taxon>
        <taxon>Viridiplantae</taxon>
        <taxon>Streptophyta</taxon>
        <taxon>Embryophyta</taxon>
        <taxon>Tracheophyta</taxon>
        <taxon>Spermatophyta</taxon>
        <taxon>Pinopsida</taxon>
        <taxon>Pinidae</taxon>
        <taxon>Conifers II</taxon>
        <taxon>Cupressales</taxon>
        <taxon>Taxaceae</taxon>
        <taxon>Taxus</taxon>
    </lineage>
</organism>
<feature type="compositionally biased region" description="Polar residues" evidence="1">
    <location>
        <begin position="713"/>
        <end position="744"/>
    </location>
</feature>
<feature type="domain" description="DUF3741" evidence="3">
    <location>
        <begin position="349"/>
        <end position="370"/>
    </location>
</feature>
<feature type="compositionally biased region" description="Low complexity" evidence="1">
    <location>
        <begin position="84"/>
        <end position="97"/>
    </location>
</feature>
<feature type="region of interest" description="Disordered" evidence="1">
    <location>
        <begin position="645"/>
        <end position="798"/>
    </location>
</feature>
<feature type="domain" description="DUF4378" evidence="2">
    <location>
        <begin position="988"/>
        <end position="1161"/>
    </location>
</feature>
<evidence type="ECO:0000259" key="3">
    <source>
        <dbReference type="Pfam" id="PF14383"/>
    </source>
</evidence>
<dbReference type="PANTHER" id="PTHR31680">
    <property type="entry name" value="LONGIFOLIA PROTEIN"/>
    <property type="match status" value="1"/>
</dbReference>
<dbReference type="OMA" id="APSEDIC"/>
<comment type="caution">
    <text evidence="4">The sequence shown here is derived from an EMBL/GenBank/DDBJ whole genome shotgun (WGS) entry which is preliminary data.</text>
</comment>
<evidence type="ECO:0008006" key="6">
    <source>
        <dbReference type="Google" id="ProtNLM"/>
    </source>
</evidence>
<dbReference type="Proteomes" id="UP000824469">
    <property type="component" value="Unassembled WGS sequence"/>
</dbReference>
<dbReference type="Pfam" id="PF14309">
    <property type="entry name" value="DUF4378"/>
    <property type="match status" value="1"/>
</dbReference>
<sequence length="1185" mass="133643">MSASAKFFHGITDDPQLEKQMEKQIGCMAGFLQLFDRHQILTGKRLYGPKRLGAAHSNRPKLDAIVASSHNLTSEDSHKPPLDSSGNNSNAASRASSMDCNDSTCQSILSKERVPSENFPTVRTALQSRASENSPLLSVDSKNVKAAHVSNNSRAPILSRDQPRFSLDSSRHSLDIRDVVRDTFYRDSPKPSIDTRVQNIHETQKYSARQKCLVDGKDPISLSPKSLPKHKEQVQASLELAAKSVIDANLKKASGNFVETKKSPLESKEGLHFSYESREIPRASFFECKDALRSSFKLREAPRLSLDSRAHLGGGLYGREITNDKQGMDVSGHNQGHLNSNLEEMNDGKKRSPSVVARLMGLEALPGSNSTSQKKAELRRSVSESRMNYDISRSQYAEGKSFSQFKSAREATNNHDYKSVENASRQNFSSSKQKESSAFVLSKTPKTHQSRSHFEEGQRKEAETIDKQLQYPERSVCGSLQPYSKQKTTDPKPVNIHRYPIEAAPWKQRESWQNYQQNSFGAWNFSPERKRNSLQGSYDLYSEIENRLKQRGLEGSGKDFETLKQIVEAVQLKSLLYSEKDRGVNYNQQSSFLQQGRLNELNYTPRMRTFNEANSLLQQRETLDKIVKPFEPPVVLMKPTKLLSNLKSPRTSHTPPGQHEKFGNASSQIGYKDRGDRASDNSGNGIVPTVRARRERIINEASQKEPNARRPRTSVSPPATARSPQASHALSSMKSPNSPTQNKQRSTKTETERKAKHSGSPMKERVSSRSSPAMQSPKSGRQTTGRKNAPDKDNSKMKLKETSAAVLDESELNLSSDNPLADEDSILSDSNRSTISYRDMEIPGSTKSRDDEKCDAETNYIGPKDFNHLNKSLTPNEIPEQPSPVSVLDSSFYKEDCSPSPVMKRSITFTEDETTRQDDSDLGISNCLTFITRQHCQLDDLKLDEPLDVTHKMLYNSEIGIHQTEMDSIRLILELKSLQRDNKPNPTYSYIAEIFQVSGLLEDTECYPIVYHSSVSPIDPQLFSVLEQRQSRLEHQNGQGQANSHKKKKSHIKKINRELTFNTVNDILCTKLSPYLNLRPWMYSAKKIQRKRPTGKELLKEVWDEFQGLPTVPSEDICETLIRMLQKDFLRDVDSWGDHTTEIAGAVLDIERLIFKDLIDETIREMGAVSSKCMGSLPRRKLCFI</sequence>
<keyword evidence="5" id="KW-1185">Reference proteome</keyword>
<feature type="compositionally biased region" description="Polar residues" evidence="1">
    <location>
        <begin position="332"/>
        <end position="343"/>
    </location>
</feature>
<protein>
    <recommendedName>
        <fullName evidence="6">DUF4378 domain-containing protein</fullName>
    </recommendedName>
</protein>
<feature type="compositionally biased region" description="Polar residues" evidence="1">
    <location>
        <begin position="645"/>
        <end position="655"/>
    </location>
</feature>
<evidence type="ECO:0000313" key="5">
    <source>
        <dbReference type="Proteomes" id="UP000824469"/>
    </source>
</evidence>
<feature type="region of interest" description="Disordered" evidence="1">
    <location>
        <begin position="70"/>
        <end position="98"/>
    </location>
</feature>
<evidence type="ECO:0000256" key="1">
    <source>
        <dbReference type="SAM" id="MobiDB-lite"/>
    </source>
</evidence>
<dbReference type="InterPro" id="IPR033334">
    <property type="entry name" value="LNG1/2"/>
</dbReference>
<accession>A0AA38BQ91</accession>
<feature type="region of interest" description="Disordered" evidence="1">
    <location>
        <begin position="323"/>
        <end position="385"/>
    </location>
</feature>
<dbReference type="Pfam" id="PF14383">
    <property type="entry name" value="VARLMGL"/>
    <property type="match status" value="1"/>
</dbReference>
<feature type="region of interest" description="Disordered" evidence="1">
    <location>
        <begin position="407"/>
        <end position="469"/>
    </location>
</feature>
<gene>
    <name evidence="4" type="ORF">KI387_032852</name>
</gene>
<dbReference type="PANTHER" id="PTHR31680:SF12">
    <property type="entry name" value="OS11G0587300 PROTEIN"/>
    <property type="match status" value="1"/>
</dbReference>
<proteinExistence type="predicted"/>
<dbReference type="AlphaFoldDB" id="A0AA38BQ91"/>